<feature type="transmembrane region" description="Helical" evidence="8">
    <location>
        <begin position="123"/>
        <end position="143"/>
    </location>
</feature>
<feature type="transmembrane region" description="Helical" evidence="8">
    <location>
        <begin position="83"/>
        <end position="103"/>
    </location>
</feature>
<protein>
    <submittedName>
        <fullName evidence="9">Spore gernimation protein</fullName>
    </submittedName>
</protein>
<dbReference type="EMBL" id="RXHU01000035">
    <property type="protein sequence ID" value="RTE09171.1"/>
    <property type="molecule type" value="Genomic_DNA"/>
</dbReference>
<dbReference type="InterPro" id="IPR004761">
    <property type="entry name" value="Spore_GerAB"/>
</dbReference>
<feature type="transmembrane region" description="Helical" evidence="8">
    <location>
        <begin position="269"/>
        <end position="292"/>
    </location>
</feature>
<keyword evidence="10" id="KW-1185">Reference proteome</keyword>
<feature type="transmembrane region" description="Helical" evidence="8">
    <location>
        <begin position="42"/>
        <end position="63"/>
    </location>
</feature>
<keyword evidence="4" id="KW-0309">Germination</keyword>
<evidence type="ECO:0000256" key="4">
    <source>
        <dbReference type="ARBA" id="ARBA00022544"/>
    </source>
</evidence>
<dbReference type="GO" id="GO:0009847">
    <property type="term" value="P:spore germination"/>
    <property type="evidence" value="ECO:0007669"/>
    <property type="project" value="InterPro"/>
</dbReference>
<feature type="transmembrane region" description="Helical" evidence="8">
    <location>
        <begin position="304"/>
        <end position="322"/>
    </location>
</feature>
<feature type="transmembrane region" description="Helical" evidence="8">
    <location>
        <begin position="150"/>
        <end position="171"/>
    </location>
</feature>
<dbReference type="RefSeq" id="WP_126141790.1">
    <property type="nucleotide sequence ID" value="NZ_RXHU01000035.1"/>
</dbReference>
<evidence type="ECO:0000256" key="6">
    <source>
        <dbReference type="ARBA" id="ARBA00022989"/>
    </source>
</evidence>
<name>A0A3S0A451_9BACL</name>
<dbReference type="NCBIfam" id="TIGR00912">
    <property type="entry name" value="2A0309"/>
    <property type="match status" value="1"/>
</dbReference>
<accession>A0A3S0A451</accession>
<keyword evidence="3" id="KW-0813">Transport</keyword>
<keyword evidence="6 8" id="KW-1133">Transmembrane helix</keyword>
<dbReference type="Proteomes" id="UP000276128">
    <property type="component" value="Unassembled WGS sequence"/>
</dbReference>
<comment type="similarity">
    <text evidence="2">Belongs to the amino acid-polyamine-organocation (APC) superfamily. Spore germination protein (SGP) (TC 2.A.3.9) family.</text>
</comment>
<dbReference type="GO" id="GO:0016020">
    <property type="term" value="C:membrane"/>
    <property type="evidence" value="ECO:0007669"/>
    <property type="project" value="UniProtKB-SubCell"/>
</dbReference>
<evidence type="ECO:0000256" key="2">
    <source>
        <dbReference type="ARBA" id="ARBA00007998"/>
    </source>
</evidence>
<reference evidence="9 10" key="1">
    <citation type="submission" date="2018-12" db="EMBL/GenBank/DDBJ databases">
        <title>Bacillus ochoae sp. nov., Paenibacillus whitsoniae sp. nov., Paenibacillus spiritus sp. nov. Isolated from the Mars Exploration Rover during spacecraft assembly.</title>
        <authorList>
            <person name="Seuylemezian A."/>
            <person name="Vaishampayan P."/>
        </authorList>
    </citation>
    <scope>NUCLEOTIDE SEQUENCE [LARGE SCALE GENOMIC DNA]</scope>
    <source>
        <strain evidence="9 10">MER 54</strain>
    </source>
</reference>
<keyword evidence="5 8" id="KW-0812">Transmembrane</keyword>
<dbReference type="Gene3D" id="1.20.1740.10">
    <property type="entry name" value="Amino acid/polyamine transporter I"/>
    <property type="match status" value="1"/>
</dbReference>
<comment type="caution">
    <text evidence="9">The sequence shown here is derived from an EMBL/GenBank/DDBJ whole genome shotgun (WGS) entry which is preliminary data.</text>
</comment>
<evidence type="ECO:0000256" key="8">
    <source>
        <dbReference type="SAM" id="Phobius"/>
    </source>
</evidence>
<dbReference type="PANTHER" id="PTHR34975">
    <property type="entry name" value="SPORE GERMINATION PROTEIN A2"/>
    <property type="match status" value="1"/>
</dbReference>
<gene>
    <name evidence="9" type="ORF">EJQ19_13670</name>
</gene>
<dbReference type="OrthoDB" id="2380120at2"/>
<feature type="transmembrane region" description="Helical" evidence="8">
    <location>
        <begin position="334"/>
        <end position="354"/>
    </location>
</feature>
<dbReference type="Pfam" id="PF03845">
    <property type="entry name" value="Spore_permease"/>
    <property type="match status" value="1"/>
</dbReference>
<evidence type="ECO:0000256" key="7">
    <source>
        <dbReference type="ARBA" id="ARBA00023136"/>
    </source>
</evidence>
<feature type="transmembrane region" description="Helical" evidence="8">
    <location>
        <begin position="191"/>
        <end position="208"/>
    </location>
</feature>
<evidence type="ECO:0000313" key="9">
    <source>
        <dbReference type="EMBL" id="RTE09171.1"/>
    </source>
</evidence>
<evidence type="ECO:0000256" key="3">
    <source>
        <dbReference type="ARBA" id="ARBA00022448"/>
    </source>
</evidence>
<proteinExistence type="inferred from homology"/>
<dbReference type="PANTHER" id="PTHR34975:SF2">
    <property type="entry name" value="SPORE GERMINATION PROTEIN A2"/>
    <property type="match status" value="1"/>
</dbReference>
<dbReference type="AlphaFoldDB" id="A0A3S0A451"/>
<comment type="subcellular location">
    <subcellularLocation>
        <location evidence="1">Membrane</location>
        <topology evidence="1">Multi-pass membrane protein</topology>
    </subcellularLocation>
</comment>
<feature type="transmembrane region" description="Helical" evidence="8">
    <location>
        <begin position="215"/>
        <end position="240"/>
    </location>
</feature>
<evidence type="ECO:0000313" key="10">
    <source>
        <dbReference type="Proteomes" id="UP000276128"/>
    </source>
</evidence>
<evidence type="ECO:0000256" key="5">
    <source>
        <dbReference type="ARBA" id="ARBA00022692"/>
    </source>
</evidence>
<keyword evidence="7 8" id="KW-0472">Membrane</keyword>
<sequence length="365" mass="41371">MMPGKGSQITLLQYILTIHSVQIGAGLIPLPGELAKGCGTDGWIALILGYIVSIAAGLIIVQVMKLHPQGTITDLVAHYFGRWAAKGLMIVFICYFIAFMYFIYHRMALLVQNWIMQQTSPYLLMLLFLPPAYVIANGGFRIFSRYAEITFILSLFIPLALLFLLKNAHWIHLLPIVQNGWMPIFRTLRSTLVTFFGFEMAFFLYPYLENQKAASLGIVLANTITLCVYLFFTLLSFVIFSPDELVTYHNTLISLFKMVEFRFVERYDILILSVYVLLIMRTWLPMMIAVALCTKQLGIKGSSGLHIGILLAGMVIVTWLNNPSWNFSTRLNNWLLYAGSAVAFGLPLLLWALLSGRRLFARRLT</sequence>
<organism evidence="9 10">
    <name type="scientific">Paenibacillus whitsoniae</name>
    <dbReference type="NCBI Taxonomy" id="2496558"/>
    <lineage>
        <taxon>Bacteria</taxon>
        <taxon>Bacillati</taxon>
        <taxon>Bacillota</taxon>
        <taxon>Bacilli</taxon>
        <taxon>Bacillales</taxon>
        <taxon>Paenibacillaceae</taxon>
        <taxon>Paenibacillus</taxon>
    </lineage>
</organism>
<evidence type="ECO:0000256" key="1">
    <source>
        <dbReference type="ARBA" id="ARBA00004141"/>
    </source>
</evidence>